<dbReference type="Proteomes" id="UP000824120">
    <property type="component" value="Chromosome 2"/>
</dbReference>
<sequence>MEWICYALRDASSVKGNSVCLNYNKQGLYISIISNEGKRRSVIIIPELTFNTGWTLLLKNCQKK</sequence>
<gene>
    <name evidence="1" type="ORF">H5410_005025</name>
</gene>
<name>A0A9J6A6Y5_SOLCO</name>
<protein>
    <submittedName>
        <fullName evidence="1">Uncharacterized protein</fullName>
    </submittedName>
</protein>
<dbReference type="AlphaFoldDB" id="A0A9J6A6Y5"/>
<reference evidence="1 2" key="1">
    <citation type="submission" date="2020-09" db="EMBL/GenBank/DDBJ databases">
        <title>De no assembly of potato wild relative species, Solanum commersonii.</title>
        <authorList>
            <person name="Cho K."/>
        </authorList>
    </citation>
    <scope>NUCLEOTIDE SEQUENCE [LARGE SCALE GENOMIC DNA]</scope>
    <source>
        <strain evidence="1">LZ3.2</strain>
        <tissue evidence="1">Leaf</tissue>
    </source>
</reference>
<organism evidence="1 2">
    <name type="scientific">Solanum commersonii</name>
    <name type="common">Commerson's wild potato</name>
    <name type="synonym">Commerson's nightshade</name>
    <dbReference type="NCBI Taxonomy" id="4109"/>
    <lineage>
        <taxon>Eukaryota</taxon>
        <taxon>Viridiplantae</taxon>
        <taxon>Streptophyta</taxon>
        <taxon>Embryophyta</taxon>
        <taxon>Tracheophyta</taxon>
        <taxon>Spermatophyta</taxon>
        <taxon>Magnoliopsida</taxon>
        <taxon>eudicotyledons</taxon>
        <taxon>Gunneridae</taxon>
        <taxon>Pentapetalae</taxon>
        <taxon>asterids</taxon>
        <taxon>lamiids</taxon>
        <taxon>Solanales</taxon>
        <taxon>Solanaceae</taxon>
        <taxon>Solanoideae</taxon>
        <taxon>Solaneae</taxon>
        <taxon>Solanum</taxon>
    </lineage>
</organism>
<evidence type="ECO:0000313" key="2">
    <source>
        <dbReference type="Proteomes" id="UP000824120"/>
    </source>
</evidence>
<accession>A0A9J6A6Y5</accession>
<evidence type="ECO:0000313" key="1">
    <source>
        <dbReference type="EMBL" id="KAG5619807.1"/>
    </source>
</evidence>
<proteinExistence type="predicted"/>
<comment type="caution">
    <text evidence="1">The sequence shown here is derived from an EMBL/GenBank/DDBJ whole genome shotgun (WGS) entry which is preliminary data.</text>
</comment>
<keyword evidence="2" id="KW-1185">Reference proteome</keyword>
<dbReference type="OrthoDB" id="1729074at2759"/>
<dbReference type="EMBL" id="JACXVP010000002">
    <property type="protein sequence ID" value="KAG5619807.1"/>
    <property type="molecule type" value="Genomic_DNA"/>
</dbReference>